<proteinExistence type="predicted"/>
<dbReference type="Gene3D" id="2.130.10.10">
    <property type="entry name" value="YVTN repeat-like/Quinoprotein amine dehydrogenase"/>
    <property type="match status" value="1"/>
</dbReference>
<keyword evidence="2" id="KW-1185">Reference proteome</keyword>
<dbReference type="InterPro" id="IPR015943">
    <property type="entry name" value="WD40/YVTN_repeat-like_dom_sf"/>
</dbReference>
<protein>
    <submittedName>
        <fullName evidence="1">Uncharacterized protein</fullName>
    </submittedName>
</protein>
<accession>A0ABZ0IFH0</accession>
<evidence type="ECO:0000313" key="1">
    <source>
        <dbReference type="EMBL" id="WOJ98289.1"/>
    </source>
</evidence>
<dbReference type="Proteomes" id="UP001626549">
    <property type="component" value="Chromosome"/>
</dbReference>
<dbReference type="SUPFAM" id="SSF50974">
    <property type="entry name" value="Nitrous oxide reductase, N-terminal domain"/>
    <property type="match status" value="1"/>
</dbReference>
<dbReference type="EMBL" id="CP136865">
    <property type="protein sequence ID" value="WOJ98289.1"/>
    <property type="molecule type" value="Genomic_DNA"/>
</dbReference>
<dbReference type="RefSeq" id="WP_407329596.1">
    <property type="nucleotide sequence ID" value="NZ_CP136865.1"/>
</dbReference>
<dbReference type="InterPro" id="IPR011045">
    <property type="entry name" value="N2O_reductase_N"/>
</dbReference>
<reference evidence="1 2" key="1">
    <citation type="submission" date="2023-10" db="EMBL/GenBank/DDBJ databases">
        <title>Two novel species belonging to the OM43/NOR5 clade.</title>
        <authorList>
            <person name="Park M."/>
        </authorList>
    </citation>
    <scope>NUCLEOTIDE SEQUENCE [LARGE SCALE GENOMIC DNA]</scope>
    <source>
        <strain evidence="1 2">IMCC45268</strain>
    </source>
</reference>
<evidence type="ECO:0000313" key="2">
    <source>
        <dbReference type="Proteomes" id="UP001626549"/>
    </source>
</evidence>
<gene>
    <name evidence="1" type="ORF">R0137_06890</name>
</gene>
<sequence length="353" mass="38690">MELAHDLLLRRFGQYRMRRIRQLLPYPKIWALAFGKSIPSSSYVSRDASLRRPETICLSSKGDKVVVSNTGSSGIAVLGITNSLFGIHKITAQEVFIDKELYRYAHGASFGANDSAVIAVGEYADTMSAFSLKEPPGENSSRILWVVRDPAHGLDHPADVAIHPGGQWLAVANRMAAGLTFFRIEDPNLQEAPNHSSQIDTPSLNLLGLGAPHGVAFSQCGTVMYVTHKPYFNNPSDTGQSAVSVFSCNSAPPDSSPWDPLAIYDCGCAELHHVAAHPSEWLLCVTNSQGNAEILEWCPDNAAIKQRGFIDVHRIGEGAKGVAFTNSGEHIMVTTELNEILFFKLSRYFRRHK</sequence>
<name>A0ABZ0IFH0_9GAMM</name>
<organism evidence="1 2">
    <name type="scientific">Congregibacter brevis</name>
    <dbReference type="NCBI Taxonomy" id="3081201"/>
    <lineage>
        <taxon>Bacteria</taxon>
        <taxon>Pseudomonadati</taxon>
        <taxon>Pseudomonadota</taxon>
        <taxon>Gammaproteobacteria</taxon>
        <taxon>Cellvibrionales</taxon>
        <taxon>Halieaceae</taxon>
        <taxon>Congregibacter</taxon>
    </lineage>
</organism>